<dbReference type="EMBL" id="FZPD01000001">
    <property type="protein sequence ID" value="SNS47634.1"/>
    <property type="molecule type" value="Genomic_DNA"/>
</dbReference>
<proteinExistence type="predicted"/>
<dbReference type="RefSeq" id="WP_089355082.1">
    <property type="nucleotide sequence ID" value="NZ_FZPD01000001.1"/>
</dbReference>
<gene>
    <name evidence="2" type="ORF">SAMN05421640_0307</name>
</gene>
<protein>
    <submittedName>
        <fullName evidence="2">Uncharacterized protein</fullName>
    </submittedName>
</protein>
<feature type="chain" id="PRO_5013280558" evidence="1">
    <location>
        <begin position="19"/>
        <end position="337"/>
    </location>
</feature>
<feature type="signal peptide" evidence="1">
    <location>
        <begin position="1"/>
        <end position="18"/>
    </location>
</feature>
<reference evidence="2 3" key="1">
    <citation type="submission" date="2017-06" db="EMBL/GenBank/DDBJ databases">
        <authorList>
            <person name="Kim H.J."/>
            <person name="Triplett B.A."/>
        </authorList>
    </citation>
    <scope>NUCLEOTIDE SEQUENCE [LARGE SCALE GENOMIC DNA]</scope>
    <source>
        <strain evidence="2 3">DSM 19307</strain>
    </source>
</reference>
<sequence>MKPLKLFALLLISITTFGQNSPVEHLNRLSIDYDQINKDTWDYIRQASRGKNANKLEKRRSELAATLRKAKYNVSKVPVYQGDNSLKQAYTNYLSLTYNMINNNYKKIVDMEKVAEDSYDAMEAYLLTKERTNKKMDSASAALTAAQDEYVAKHNITLRESSSRISKKLNNAGEVIEYYNKIYLIFFKSNFYEGEMINALSNGSVGDMEQFRQTLELVSKEGTEELKNIGSFKNDNSLKDACFKMLEFYYGEAVRYMPKQIDFYAKKDRFETLTKNMESKKQSQLTQKDVDEYNNAVQEYNAAISEYNETNEYLNKFRTKRHDEFSKTVDSFYKKFM</sequence>
<evidence type="ECO:0000313" key="3">
    <source>
        <dbReference type="Proteomes" id="UP000198393"/>
    </source>
</evidence>
<dbReference type="AlphaFoldDB" id="A0A239EUW5"/>
<keyword evidence="3" id="KW-1185">Reference proteome</keyword>
<name>A0A239EUW5_EKHLU</name>
<dbReference type="Proteomes" id="UP000198393">
    <property type="component" value="Unassembled WGS sequence"/>
</dbReference>
<dbReference type="OrthoDB" id="1137595at2"/>
<organism evidence="2 3">
    <name type="scientific">Ekhidna lutea</name>
    <dbReference type="NCBI Taxonomy" id="447679"/>
    <lineage>
        <taxon>Bacteria</taxon>
        <taxon>Pseudomonadati</taxon>
        <taxon>Bacteroidota</taxon>
        <taxon>Cytophagia</taxon>
        <taxon>Cytophagales</taxon>
        <taxon>Reichenbachiellaceae</taxon>
        <taxon>Ekhidna</taxon>
    </lineage>
</organism>
<evidence type="ECO:0000313" key="2">
    <source>
        <dbReference type="EMBL" id="SNS47634.1"/>
    </source>
</evidence>
<accession>A0A239EUW5</accession>
<keyword evidence="1" id="KW-0732">Signal</keyword>
<evidence type="ECO:0000256" key="1">
    <source>
        <dbReference type="SAM" id="SignalP"/>
    </source>
</evidence>